<dbReference type="InterPro" id="IPR023908">
    <property type="entry name" value="xxxLxxG_rpt"/>
</dbReference>
<proteinExistence type="predicted"/>
<dbReference type="NCBIfam" id="TIGR03057">
    <property type="entry name" value="xxxLxxG_by_4"/>
    <property type="match status" value="1"/>
</dbReference>
<protein>
    <submittedName>
        <fullName evidence="1">Uncharacterized protein</fullName>
    </submittedName>
</protein>
<dbReference type="EMBL" id="JAMRXG010000002">
    <property type="protein sequence ID" value="MCM6773051.1"/>
    <property type="molecule type" value="Genomic_DNA"/>
</dbReference>
<accession>A0A9X2IXP0</accession>
<evidence type="ECO:0000313" key="1">
    <source>
        <dbReference type="EMBL" id="MCM6773051.1"/>
    </source>
</evidence>
<evidence type="ECO:0000313" key="2">
    <source>
        <dbReference type="Proteomes" id="UP001139157"/>
    </source>
</evidence>
<name>A0A9X2IXP0_9NOCA</name>
<gene>
    <name evidence="1" type="ORF">NDR86_06155</name>
</gene>
<dbReference type="RefSeq" id="WP_251910037.1">
    <property type="nucleotide sequence ID" value="NZ_JAMRXG010000002.1"/>
</dbReference>
<organism evidence="1 2">
    <name type="scientific">Nocardia pulmonis</name>
    <dbReference type="NCBI Taxonomy" id="2951408"/>
    <lineage>
        <taxon>Bacteria</taxon>
        <taxon>Bacillati</taxon>
        <taxon>Actinomycetota</taxon>
        <taxon>Actinomycetes</taxon>
        <taxon>Mycobacteriales</taxon>
        <taxon>Nocardiaceae</taxon>
        <taxon>Nocardia</taxon>
    </lineage>
</organism>
<sequence>MTGKRARWILLLSAVVAVGAIAGGLALWLRPGPAPTAIALVNSDTGPTGAKVVEALRADGAHEWQAVRPEEADASRYAAVITLPADLSTSVGSLATPQPRRTQVTVATNRDADPNLVNDAVNQVTRRISAAGMDDTLAAVASARGSMQQAAFTTQLLGAGVRLAADASNQFGGGADQMLGFLNTAKSGAGQLTSGIGQLNDALAAATTQANGLAGTLDATGVTIGQINDTAHALTAGLDQVLPLLRALPFAGDPRLADAIAKLDALHGISSQAGAQLAGFAQLTGSSTDPATPVGTLLRDAAGRLSAAGAQLNQGAELARQVPQLADQGAAQLTAAMSALTGGVAQLQQIVANLNTQTGKALTALPAHSSTQQTVIATNLSNPVDIVRE</sequence>
<reference evidence="1" key="1">
    <citation type="submission" date="2022-06" db="EMBL/GenBank/DDBJ databases">
        <title>Novel species in genus nocardia.</title>
        <authorList>
            <person name="Li F."/>
        </authorList>
    </citation>
    <scope>NUCLEOTIDE SEQUENCE</scope>
    <source>
        <strain evidence="1">CDC141</strain>
    </source>
</reference>
<keyword evidence="2" id="KW-1185">Reference proteome</keyword>
<comment type="caution">
    <text evidence="1">The sequence shown here is derived from an EMBL/GenBank/DDBJ whole genome shotgun (WGS) entry which is preliminary data.</text>
</comment>
<dbReference type="AlphaFoldDB" id="A0A9X2IXP0"/>
<dbReference type="Proteomes" id="UP001139157">
    <property type="component" value="Unassembled WGS sequence"/>
</dbReference>